<accession>A0AAD7E474</accession>
<gene>
    <name evidence="2" type="ORF">GGX14DRAFT_344998</name>
</gene>
<reference evidence="2" key="1">
    <citation type="submission" date="2023-03" db="EMBL/GenBank/DDBJ databases">
        <title>Massive genome expansion in bonnet fungi (Mycena s.s.) driven by repeated elements and novel gene families across ecological guilds.</title>
        <authorList>
            <consortium name="Lawrence Berkeley National Laboratory"/>
            <person name="Harder C.B."/>
            <person name="Miyauchi S."/>
            <person name="Viragh M."/>
            <person name="Kuo A."/>
            <person name="Thoen E."/>
            <person name="Andreopoulos B."/>
            <person name="Lu D."/>
            <person name="Skrede I."/>
            <person name="Drula E."/>
            <person name="Henrissat B."/>
            <person name="Morin E."/>
            <person name="Kohler A."/>
            <person name="Barry K."/>
            <person name="LaButti K."/>
            <person name="Morin E."/>
            <person name="Salamov A."/>
            <person name="Lipzen A."/>
            <person name="Mereny Z."/>
            <person name="Hegedus B."/>
            <person name="Baldrian P."/>
            <person name="Stursova M."/>
            <person name="Weitz H."/>
            <person name="Taylor A."/>
            <person name="Grigoriev I.V."/>
            <person name="Nagy L.G."/>
            <person name="Martin F."/>
            <person name="Kauserud H."/>
        </authorList>
    </citation>
    <scope>NUCLEOTIDE SEQUENCE</scope>
    <source>
        <strain evidence="2">9144</strain>
    </source>
</reference>
<dbReference type="EMBL" id="JARJCW010000002">
    <property type="protein sequence ID" value="KAJ7228180.1"/>
    <property type="molecule type" value="Genomic_DNA"/>
</dbReference>
<evidence type="ECO:0000313" key="3">
    <source>
        <dbReference type="Proteomes" id="UP001219525"/>
    </source>
</evidence>
<dbReference type="AlphaFoldDB" id="A0AAD7E474"/>
<evidence type="ECO:0000256" key="1">
    <source>
        <dbReference type="SAM" id="MobiDB-lite"/>
    </source>
</evidence>
<proteinExistence type="predicted"/>
<protein>
    <submittedName>
        <fullName evidence="2">Uncharacterized protein</fullName>
    </submittedName>
</protein>
<sequence length="203" mass="22486">MTSTLEACFETAETNAEKDLAQRTKELDEQESDVADQRVRLDAERKVEFFDELSTDKLTTTAPSTMQAFLVHGDACSLLESEALKLATGQPAVAEEDHYSPMRPYNAMLEKIEDLHRECHQLHASIVALTQDDDDGDANTLEEDADQPSARSQIMHVFSACLPVLQARAANLQMAHELLDGAKENLAMSLQLESLGYSETDVE</sequence>
<dbReference type="Proteomes" id="UP001219525">
    <property type="component" value="Unassembled WGS sequence"/>
</dbReference>
<name>A0AAD7E474_9AGAR</name>
<comment type="caution">
    <text evidence="2">The sequence shown here is derived from an EMBL/GenBank/DDBJ whole genome shotgun (WGS) entry which is preliminary data.</text>
</comment>
<organism evidence="2 3">
    <name type="scientific">Mycena pura</name>
    <dbReference type="NCBI Taxonomy" id="153505"/>
    <lineage>
        <taxon>Eukaryota</taxon>
        <taxon>Fungi</taxon>
        <taxon>Dikarya</taxon>
        <taxon>Basidiomycota</taxon>
        <taxon>Agaricomycotina</taxon>
        <taxon>Agaricomycetes</taxon>
        <taxon>Agaricomycetidae</taxon>
        <taxon>Agaricales</taxon>
        <taxon>Marasmiineae</taxon>
        <taxon>Mycenaceae</taxon>
        <taxon>Mycena</taxon>
    </lineage>
</organism>
<evidence type="ECO:0000313" key="2">
    <source>
        <dbReference type="EMBL" id="KAJ7228180.1"/>
    </source>
</evidence>
<feature type="region of interest" description="Disordered" evidence="1">
    <location>
        <begin position="15"/>
        <end position="36"/>
    </location>
</feature>
<keyword evidence="3" id="KW-1185">Reference proteome</keyword>
<feature type="compositionally biased region" description="Basic and acidic residues" evidence="1">
    <location>
        <begin position="15"/>
        <end position="27"/>
    </location>
</feature>